<evidence type="ECO:0000256" key="2">
    <source>
        <dbReference type="ARBA" id="ARBA00022630"/>
    </source>
</evidence>
<dbReference type="Proteomes" id="UP001564626">
    <property type="component" value="Unassembled WGS sequence"/>
</dbReference>
<keyword evidence="4" id="KW-0521">NADP</keyword>
<feature type="region of interest" description="Disordered" evidence="6">
    <location>
        <begin position="117"/>
        <end position="140"/>
    </location>
</feature>
<name>A0ABV4CMG1_9PSEU</name>
<dbReference type="PANTHER" id="PTHR43303:SF4">
    <property type="entry name" value="NADPH DEHYDROGENASE C23G7.10C-RELATED"/>
    <property type="match status" value="1"/>
</dbReference>
<evidence type="ECO:0000256" key="1">
    <source>
        <dbReference type="ARBA" id="ARBA00001917"/>
    </source>
</evidence>
<feature type="domain" description="NADH:flavin oxidoreductase/NADH oxidase N-terminal" evidence="7">
    <location>
        <begin position="21"/>
        <end position="353"/>
    </location>
</feature>
<reference evidence="8 9" key="1">
    <citation type="submission" date="2024-08" db="EMBL/GenBank/DDBJ databases">
        <title>Genome mining of Saccharopolyspora cebuensis PGLac3 from Nigerian medicinal plant.</title>
        <authorList>
            <person name="Ezeobiora C.E."/>
            <person name="Igbokwe N.H."/>
            <person name="Amin D.H."/>
            <person name="Mendie U.E."/>
        </authorList>
    </citation>
    <scope>NUCLEOTIDE SEQUENCE [LARGE SCALE GENOMIC DNA]</scope>
    <source>
        <strain evidence="8 9">PGLac3</strain>
    </source>
</reference>
<organism evidence="8 9">
    <name type="scientific">Saccharopolyspora cebuensis</name>
    <dbReference type="NCBI Taxonomy" id="418759"/>
    <lineage>
        <taxon>Bacteria</taxon>
        <taxon>Bacillati</taxon>
        <taxon>Actinomycetota</taxon>
        <taxon>Actinomycetes</taxon>
        <taxon>Pseudonocardiales</taxon>
        <taxon>Pseudonocardiaceae</taxon>
        <taxon>Saccharopolyspora</taxon>
    </lineage>
</organism>
<dbReference type="PANTHER" id="PTHR43303">
    <property type="entry name" value="NADPH DEHYDROGENASE C23G7.10C-RELATED"/>
    <property type="match status" value="1"/>
</dbReference>
<dbReference type="InterPro" id="IPR013785">
    <property type="entry name" value="Aldolase_TIM"/>
</dbReference>
<evidence type="ECO:0000256" key="5">
    <source>
        <dbReference type="ARBA" id="ARBA00023002"/>
    </source>
</evidence>
<proteinExistence type="predicted"/>
<dbReference type="Gene3D" id="3.20.20.70">
    <property type="entry name" value="Aldolase class I"/>
    <property type="match status" value="1"/>
</dbReference>
<comment type="cofactor">
    <cofactor evidence="1">
        <name>FMN</name>
        <dbReference type="ChEBI" id="CHEBI:58210"/>
    </cofactor>
</comment>
<evidence type="ECO:0000256" key="4">
    <source>
        <dbReference type="ARBA" id="ARBA00022857"/>
    </source>
</evidence>
<dbReference type="InterPro" id="IPR044152">
    <property type="entry name" value="YqjM-like"/>
</dbReference>
<evidence type="ECO:0000256" key="6">
    <source>
        <dbReference type="SAM" id="MobiDB-lite"/>
    </source>
</evidence>
<dbReference type="InterPro" id="IPR001155">
    <property type="entry name" value="OxRdtase_FMN_N"/>
</dbReference>
<dbReference type="Pfam" id="PF00724">
    <property type="entry name" value="Oxidored_FMN"/>
    <property type="match status" value="1"/>
</dbReference>
<keyword evidence="9" id="KW-1185">Reference proteome</keyword>
<evidence type="ECO:0000313" key="8">
    <source>
        <dbReference type="EMBL" id="MEY8042265.1"/>
    </source>
</evidence>
<dbReference type="RefSeq" id="WP_345359239.1">
    <property type="nucleotide sequence ID" value="NZ_BAABII010000004.1"/>
</dbReference>
<sequence length="368" mass="39599">MTDESESAWPGPRWPVDVSHLFEPIKIRDTEIRNRAWVSPMCQYSAVDGVPNDWHLVHLGQFATGGAGLVIAEATAVVPEGRISPADTGLWNDEQVAAWRRITDFVRAQGATPGVQLAHAGRKASTSAPWEGDRSVSAEEGGWQTVSSTGAAFGDLAAPRALTEDEVAALPQRFAEAAGRAEAAGFEVVELHFAHGYLAHQFYSPLTNDRTDRYGGDFEGRTRLLLEIVEAVRAVWHGPLLTRISATDWVEGGWTGDDSVALAKLLAERGVDLVDASTGGATPKASIPVRSGYQTPFARKIRAEAGVATGAVGLITSPEQAEEIVASGSADAVLLGRELLRDPHWPMHAADRLRGESLWPKQYERARG</sequence>
<dbReference type="EMBL" id="JBGEHV010000052">
    <property type="protein sequence ID" value="MEY8042265.1"/>
    <property type="molecule type" value="Genomic_DNA"/>
</dbReference>
<protein>
    <submittedName>
        <fullName evidence="8">NADH:flavin oxidoreductase/NADH oxidase</fullName>
    </submittedName>
</protein>
<evidence type="ECO:0000256" key="3">
    <source>
        <dbReference type="ARBA" id="ARBA00022643"/>
    </source>
</evidence>
<keyword evidence="5" id="KW-0560">Oxidoreductase</keyword>
<accession>A0ABV4CMG1</accession>
<dbReference type="SUPFAM" id="SSF51395">
    <property type="entry name" value="FMN-linked oxidoreductases"/>
    <property type="match status" value="1"/>
</dbReference>
<comment type="caution">
    <text evidence="8">The sequence shown here is derived from an EMBL/GenBank/DDBJ whole genome shotgun (WGS) entry which is preliminary data.</text>
</comment>
<evidence type="ECO:0000313" key="9">
    <source>
        <dbReference type="Proteomes" id="UP001564626"/>
    </source>
</evidence>
<gene>
    <name evidence="8" type="ORF">AB8O55_22860</name>
</gene>
<keyword evidence="3" id="KW-0288">FMN</keyword>
<keyword evidence="2" id="KW-0285">Flavoprotein</keyword>
<evidence type="ECO:0000259" key="7">
    <source>
        <dbReference type="Pfam" id="PF00724"/>
    </source>
</evidence>
<dbReference type="CDD" id="cd02932">
    <property type="entry name" value="OYE_YqiM_FMN"/>
    <property type="match status" value="1"/>
</dbReference>